<reference evidence="2 3" key="1">
    <citation type="journal article" date="2023" name="Mol. Biol. Evol.">
        <title>Genomics of Secondarily Temperate Adaptation in the Only Non-Antarctic Icefish.</title>
        <authorList>
            <person name="Rivera-Colon A.G."/>
            <person name="Rayamajhi N."/>
            <person name="Minhas B.F."/>
            <person name="Madrigal G."/>
            <person name="Bilyk K.T."/>
            <person name="Yoon V."/>
            <person name="Hune M."/>
            <person name="Gregory S."/>
            <person name="Cheng C.H.C."/>
            <person name="Catchen J.M."/>
        </authorList>
    </citation>
    <scope>NUCLEOTIDE SEQUENCE [LARGE SCALE GENOMIC DNA]</scope>
    <source>
        <strain evidence="2">JC2023a</strain>
    </source>
</reference>
<gene>
    <name evidence="2" type="ORF">CesoFtcFv8_000524</name>
</gene>
<dbReference type="EMBL" id="JAULUE010002046">
    <property type="protein sequence ID" value="KAK5914878.1"/>
    <property type="molecule type" value="Genomic_DNA"/>
</dbReference>
<keyword evidence="3" id="KW-1185">Reference proteome</keyword>
<dbReference type="AlphaFoldDB" id="A0AAN8DBV0"/>
<proteinExistence type="predicted"/>
<feature type="region of interest" description="Disordered" evidence="1">
    <location>
        <begin position="46"/>
        <end position="81"/>
    </location>
</feature>
<evidence type="ECO:0000313" key="3">
    <source>
        <dbReference type="Proteomes" id="UP001335648"/>
    </source>
</evidence>
<organism evidence="2 3">
    <name type="scientific">Champsocephalus esox</name>
    <name type="common">pike icefish</name>
    <dbReference type="NCBI Taxonomy" id="159716"/>
    <lineage>
        <taxon>Eukaryota</taxon>
        <taxon>Metazoa</taxon>
        <taxon>Chordata</taxon>
        <taxon>Craniata</taxon>
        <taxon>Vertebrata</taxon>
        <taxon>Euteleostomi</taxon>
        <taxon>Actinopterygii</taxon>
        <taxon>Neopterygii</taxon>
        <taxon>Teleostei</taxon>
        <taxon>Neoteleostei</taxon>
        <taxon>Acanthomorphata</taxon>
        <taxon>Eupercaria</taxon>
        <taxon>Perciformes</taxon>
        <taxon>Notothenioidei</taxon>
        <taxon>Channichthyidae</taxon>
        <taxon>Champsocephalus</taxon>
    </lineage>
</organism>
<accession>A0AAN8DBV0</accession>
<comment type="caution">
    <text evidence="2">The sequence shown here is derived from an EMBL/GenBank/DDBJ whole genome shotgun (WGS) entry which is preliminary data.</text>
</comment>
<protein>
    <submittedName>
        <fullName evidence="2">Uncharacterized protein</fullName>
    </submittedName>
</protein>
<evidence type="ECO:0000256" key="1">
    <source>
        <dbReference type="SAM" id="MobiDB-lite"/>
    </source>
</evidence>
<dbReference type="Proteomes" id="UP001335648">
    <property type="component" value="Unassembled WGS sequence"/>
</dbReference>
<name>A0AAN8DBV0_9TELE</name>
<evidence type="ECO:0000313" key="2">
    <source>
        <dbReference type="EMBL" id="KAK5914878.1"/>
    </source>
</evidence>
<sequence>MLLQLCFGCSREGGCGTSSHLLLRFHLGCRAGVKSDAPFSGNAALRSDPHLTMASSETTESPELRDRAGHTAPCISGAMSS</sequence>